<dbReference type="RefSeq" id="WP_227018447.1">
    <property type="nucleotide sequence ID" value="NZ_JAGSND010000006.1"/>
</dbReference>
<dbReference type="NCBIfam" id="TIGR00755">
    <property type="entry name" value="ksgA"/>
    <property type="match status" value="1"/>
</dbReference>
<dbReference type="InterPro" id="IPR011530">
    <property type="entry name" value="rRNA_adenine_dimethylase"/>
</dbReference>
<keyword evidence="6 7" id="KW-0694">RNA-binding</keyword>
<keyword evidence="3 7" id="KW-0489">Methyltransferase</keyword>
<dbReference type="HAMAP" id="MF_00607">
    <property type="entry name" value="16SrRNA_methyltr_A"/>
    <property type="match status" value="1"/>
</dbReference>
<dbReference type="Proteomes" id="UP000675664">
    <property type="component" value="Unassembled WGS sequence"/>
</dbReference>
<dbReference type="EC" id="2.1.1.182" evidence="7"/>
<evidence type="ECO:0000256" key="6">
    <source>
        <dbReference type="ARBA" id="ARBA00022884"/>
    </source>
</evidence>
<protein>
    <recommendedName>
        <fullName evidence="7">Ribosomal RNA small subunit methyltransferase A</fullName>
        <ecNumber evidence="7">2.1.1.182</ecNumber>
    </recommendedName>
    <alternativeName>
        <fullName evidence="7">16S rRNA (adenine(1518)-N(6)/adenine(1519)-N(6))-dimethyltransferase</fullName>
    </alternativeName>
    <alternativeName>
        <fullName evidence="7">16S rRNA dimethyladenosine transferase</fullName>
    </alternativeName>
    <alternativeName>
        <fullName evidence="7">16S rRNA dimethylase</fullName>
    </alternativeName>
    <alternativeName>
        <fullName evidence="7">S-adenosylmethionine-6-N', N'-adenosyl(rRNA) dimethyltransferase</fullName>
    </alternativeName>
</protein>
<dbReference type="PANTHER" id="PTHR11727:SF7">
    <property type="entry name" value="DIMETHYLADENOSINE TRANSFERASE-RELATED"/>
    <property type="match status" value="1"/>
</dbReference>
<comment type="subcellular location">
    <subcellularLocation>
        <location evidence="7">Cytoplasm</location>
    </subcellularLocation>
</comment>
<evidence type="ECO:0000259" key="9">
    <source>
        <dbReference type="SMART" id="SM00650"/>
    </source>
</evidence>
<dbReference type="SUPFAM" id="SSF53335">
    <property type="entry name" value="S-adenosyl-L-methionine-dependent methyltransferases"/>
    <property type="match status" value="1"/>
</dbReference>
<dbReference type="Gene3D" id="3.40.50.150">
    <property type="entry name" value="Vaccinia Virus protein VP39"/>
    <property type="match status" value="1"/>
</dbReference>
<comment type="similarity">
    <text evidence="7">Belongs to the class I-like SAM-binding methyltransferase superfamily. rRNA adenine N(6)-methyltransferase family. RsmA subfamily.</text>
</comment>
<keyword evidence="2 7" id="KW-0698">rRNA processing</keyword>
<evidence type="ECO:0000256" key="3">
    <source>
        <dbReference type="ARBA" id="ARBA00022603"/>
    </source>
</evidence>
<dbReference type="SMART" id="SM00650">
    <property type="entry name" value="rADc"/>
    <property type="match status" value="1"/>
</dbReference>
<dbReference type="InterPro" id="IPR020596">
    <property type="entry name" value="rRNA_Ade_Mease_Trfase_CS"/>
</dbReference>
<sequence length="291" mass="32358">MDKLYAPTTIRDIKNRYGFKLSKSLGQNFLTDKNIIDKIIEQSFISKKDLVIEIGPGIGVLTAAAAEAAGKVVSIEIDHNLIPILKETLHEYDNITIVNQDIMKTNLHEIMEQNHEINGQKIEGVKIIGNLPYYITTPIIMKILEDGVKADSITIMLQKEVADRIKAQPGTKAYGALSVAVQYYCTVSHVASAPKEIFIPQPKVDSTVIRLDIRKEKPVLLHNEEAFFAVIKAGFGQRRKTLLNSLTGVYGLSKEEILAILNTTGIDPSRRAETLRIEEFAELANTIFPST</sequence>
<keyword evidence="4 7" id="KW-0808">Transferase</keyword>
<gene>
    <name evidence="7 10" type="primary">rsmA</name>
    <name evidence="7" type="synonym">ksgA</name>
    <name evidence="10" type="ORF">KCX82_10565</name>
</gene>
<feature type="binding site" evidence="7 8">
    <location>
        <position position="76"/>
    </location>
    <ligand>
        <name>S-adenosyl-L-methionine</name>
        <dbReference type="ChEBI" id="CHEBI:59789"/>
    </ligand>
</feature>
<dbReference type="PROSITE" id="PS01131">
    <property type="entry name" value="RRNA_A_DIMETH"/>
    <property type="match status" value="1"/>
</dbReference>
<feature type="domain" description="Ribosomal RNA adenine methylase transferase N-terminal" evidence="9">
    <location>
        <begin position="35"/>
        <end position="215"/>
    </location>
</feature>
<evidence type="ECO:0000256" key="7">
    <source>
        <dbReference type="HAMAP-Rule" id="MF_00607"/>
    </source>
</evidence>
<dbReference type="InterPro" id="IPR001737">
    <property type="entry name" value="KsgA/Erm"/>
</dbReference>
<name>A0A8J7W2Q7_9FIRM</name>
<dbReference type="PROSITE" id="PS51689">
    <property type="entry name" value="SAM_RNA_A_N6_MT"/>
    <property type="match status" value="1"/>
</dbReference>
<dbReference type="InterPro" id="IPR023165">
    <property type="entry name" value="rRNA_Ade_diMease-like_C"/>
</dbReference>
<dbReference type="Pfam" id="PF00398">
    <property type="entry name" value="RrnaAD"/>
    <property type="match status" value="1"/>
</dbReference>
<feature type="binding site" evidence="7 8">
    <location>
        <position position="101"/>
    </location>
    <ligand>
        <name>S-adenosyl-L-methionine</name>
        <dbReference type="ChEBI" id="CHEBI:59789"/>
    </ligand>
</feature>
<dbReference type="AlphaFoldDB" id="A0A8J7W2Q7"/>
<dbReference type="FunFam" id="3.40.50.150:FF:000023">
    <property type="entry name" value="Ribosomal RNA small subunit methyltransferase A"/>
    <property type="match status" value="1"/>
</dbReference>
<feature type="binding site" evidence="7 8">
    <location>
        <position position="28"/>
    </location>
    <ligand>
        <name>S-adenosyl-L-methionine</name>
        <dbReference type="ChEBI" id="CHEBI:59789"/>
    </ligand>
</feature>
<organism evidence="10 11">
    <name type="scientific">Sinanaerobacter chloroacetimidivorans</name>
    <dbReference type="NCBI Taxonomy" id="2818044"/>
    <lineage>
        <taxon>Bacteria</taxon>
        <taxon>Bacillati</taxon>
        <taxon>Bacillota</taxon>
        <taxon>Clostridia</taxon>
        <taxon>Peptostreptococcales</taxon>
        <taxon>Anaerovoracaceae</taxon>
        <taxon>Sinanaerobacter</taxon>
    </lineage>
</organism>
<keyword evidence="5 7" id="KW-0949">S-adenosyl-L-methionine</keyword>
<dbReference type="GO" id="GO:0052908">
    <property type="term" value="F:16S rRNA (adenine(1518)-N(6)/adenine(1519)-N(6))-dimethyltransferase activity"/>
    <property type="evidence" value="ECO:0007669"/>
    <property type="project" value="UniProtKB-EC"/>
</dbReference>
<reference evidence="10" key="1">
    <citation type="submission" date="2021-04" db="EMBL/GenBank/DDBJ databases">
        <title>Sinoanaerobacter chloroacetimidivorans sp. nov., an obligate anaerobic bacterium isolated from anaerobic sludge.</title>
        <authorList>
            <person name="Bao Y."/>
        </authorList>
    </citation>
    <scope>NUCLEOTIDE SEQUENCE</scope>
    <source>
        <strain evidence="10">BAD-6</strain>
    </source>
</reference>
<feature type="binding site" evidence="7 8">
    <location>
        <position position="130"/>
    </location>
    <ligand>
        <name>S-adenosyl-L-methionine</name>
        <dbReference type="ChEBI" id="CHEBI:59789"/>
    </ligand>
</feature>
<evidence type="ECO:0000256" key="1">
    <source>
        <dbReference type="ARBA" id="ARBA00022490"/>
    </source>
</evidence>
<evidence type="ECO:0000313" key="10">
    <source>
        <dbReference type="EMBL" id="MBR0598318.1"/>
    </source>
</evidence>
<dbReference type="EMBL" id="JAGSND010000006">
    <property type="protein sequence ID" value="MBR0598318.1"/>
    <property type="molecule type" value="Genomic_DNA"/>
</dbReference>
<keyword evidence="11" id="KW-1185">Reference proteome</keyword>
<evidence type="ECO:0000256" key="5">
    <source>
        <dbReference type="ARBA" id="ARBA00022691"/>
    </source>
</evidence>
<comment type="catalytic activity">
    <reaction evidence="7">
        <text>adenosine(1518)/adenosine(1519) in 16S rRNA + 4 S-adenosyl-L-methionine = N(6)-dimethyladenosine(1518)/N(6)-dimethyladenosine(1519) in 16S rRNA + 4 S-adenosyl-L-homocysteine + 4 H(+)</text>
        <dbReference type="Rhea" id="RHEA:19609"/>
        <dbReference type="Rhea" id="RHEA-COMP:10232"/>
        <dbReference type="Rhea" id="RHEA-COMP:10233"/>
        <dbReference type="ChEBI" id="CHEBI:15378"/>
        <dbReference type="ChEBI" id="CHEBI:57856"/>
        <dbReference type="ChEBI" id="CHEBI:59789"/>
        <dbReference type="ChEBI" id="CHEBI:74411"/>
        <dbReference type="ChEBI" id="CHEBI:74493"/>
        <dbReference type="EC" id="2.1.1.182"/>
    </reaction>
</comment>
<dbReference type="InterPro" id="IPR020598">
    <property type="entry name" value="rRNA_Ade_methylase_Trfase_N"/>
</dbReference>
<dbReference type="GO" id="GO:0003723">
    <property type="term" value="F:RNA binding"/>
    <property type="evidence" value="ECO:0007669"/>
    <property type="project" value="UniProtKB-UniRule"/>
</dbReference>
<evidence type="ECO:0000256" key="4">
    <source>
        <dbReference type="ARBA" id="ARBA00022679"/>
    </source>
</evidence>
<evidence type="ECO:0000313" key="11">
    <source>
        <dbReference type="Proteomes" id="UP000675664"/>
    </source>
</evidence>
<keyword evidence="1 7" id="KW-0963">Cytoplasm</keyword>
<reference evidence="10" key="2">
    <citation type="submission" date="2021-04" db="EMBL/GenBank/DDBJ databases">
        <authorList>
            <person name="Liu J."/>
        </authorList>
    </citation>
    <scope>NUCLEOTIDE SEQUENCE</scope>
    <source>
        <strain evidence="10">BAD-6</strain>
    </source>
</reference>
<comment type="caution">
    <text evidence="10">The sequence shown here is derived from an EMBL/GenBank/DDBJ whole genome shotgun (WGS) entry which is preliminary data.</text>
</comment>
<comment type="function">
    <text evidence="7">Specifically dimethylates two adjacent adenosines (A1518 and A1519) in the loop of a conserved hairpin near the 3'-end of 16S rRNA in the 30S particle. May play a critical role in biogenesis of 30S subunits.</text>
</comment>
<dbReference type="PANTHER" id="PTHR11727">
    <property type="entry name" value="DIMETHYLADENOSINE TRANSFERASE"/>
    <property type="match status" value="1"/>
</dbReference>
<feature type="binding site" evidence="7 8">
    <location>
        <position position="30"/>
    </location>
    <ligand>
        <name>S-adenosyl-L-methionine</name>
        <dbReference type="ChEBI" id="CHEBI:59789"/>
    </ligand>
</feature>
<feature type="binding site" evidence="7 8">
    <location>
        <position position="55"/>
    </location>
    <ligand>
        <name>S-adenosyl-L-methionine</name>
        <dbReference type="ChEBI" id="CHEBI:59789"/>
    </ligand>
</feature>
<proteinExistence type="inferred from homology"/>
<evidence type="ECO:0000256" key="8">
    <source>
        <dbReference type="PROSITE-ProRule" id="PRU01026"/>
    </source>
</evidence>
<dbReference type="InterPro" id="IPR029063">
    <property type="entry name" value="SAM-dependent_MTases_sf"/>
</dbReference>
<dbReference type="GO" id="GO:0005829">
    <property type="term" value="C:cytosol"/>
    <property type="evidence" value="ECO:0007669"/>
    <property type="project" value="TreeGrafter"/>
</dbReference>
<dbReference type="Gene3D" id="1.10.8.100">
    <property type="entry name" value="Ribosomal RNA adenine dimethylase-like, domain 2"/>
    <property type="match status" value="1"/>
</dbReference>
<evidence type="ECO:0000256" key="2">
    <source>
        <dbReference type="ARBA" id="ARBA00022552"/>
    </source>
</evidence>
<accession>A0A8J7W2Q7</accession>